<reference evidence="3" key="2">
    <citation type="submission" date="2015-07" db="EMBL/GenBank/DDBJ databases">
        <title>The genome sequence of Plasmodium falciparum IGH-CR14.</title>
        <authorList>
            <consortium name="The Broad Institute Genome Sequencing Platform"/>
            <person name="Volkman S.K."/>
            <person name="Neafsey D.E."/>
            <person name="Dash A.P."/>
            <person name="Chitnis C.E."/>
            <person name="Hartl D.L."/>
            <person name="Young S.K."/>
            <person name="Kodira C.D."/>
            <person name="Zeng Q."/>
            <person name="Koehrsen M."/>
            <person name="Godfrey P."/>
            <person name="Alvarado L."/>
            <person name="Berlin A."/>
            <person name="Borenstein D."/>
            <person name="Chen Z."/>
            <person name="Engels R."/>
            <person name="Freedman E."/>
            <person name="Gellesch M."/>
            <person name="Goldberg J."/>
            <person name="Griggs A."/>
            <person name="Gujja S."/>
            <person name="Heiman D."/>
            <person name="Hepburn T."/>
            <person name="Howarth C."/>
            <person name="Jen D."/>
            <person name="Larson L."/>
            <person name="Lewis B."/>
            <person name="Mehta T."/>
            <person name="Park D."/>
            <person name="Pearson M."/>
            <person name="Roberts A."/>
            <person name="Saif S."/>
            <person name="Shea T."/>
            <person name="Shenoy N."/>
            <person name="Sisk P."/>
            <person name="Stolte C."/>
            <person name="Sykes S."/>
            <person name="Walk T."/>
            <person name="White J."/>
            <person name="Yandava C."/>
            <person name="Wirth D.F."/>
            <person name="Nusbaum C."/>
            <person name="Birren B."/>
        </authorList>
    </citation>
    <scope>NUCLEOTIDE SEQUENCE [LARGE SCALE GENOMIC DNA]</scope>
    <source>
        <strain evidence="3">IGH-CR14</strain>
    </source>
</reference>
<reference evidence="3" key="1">
    <citation type="submission" date="2015-07" db="EMBL/GenBank/DDBJ databases">
        <title>Annotation of Plasmodium falciparum IGH-CR14.</title>
        <authorList>
            <consortium name="The Broad Institute Genome Sequencing Platform"/>
            <person name="Volkman S.K."/>
            <person name="Neafsey D.E."/>
            <person name="Dash A.P."/>
            <person name="Chitnis C.E."/>
            <person name="Hartl D.L."/>
            <person name="Young S.K."/>
            <person name="Zeng Q."/>
            <person name="Koehrsen M."/>
            <person name="Alvarado L."/>
            <person name="Berlin A."/>
            <person name="Borenstein D."/>
            <person name="Chapman S.B."/>
            <person name="Chen Z."/>
            <person name="Engels R."/>
            <person name="Freedman E."/>
            <person name="Gellesch M."/>
            <person name="Goldberg J."/>
            <person name="Griggs A."/>
            <person name="Gujja S."/>
            <person name="Heilman E.R."/>
            <person name="Heiman D.I."/>
            <person name="Howarth C."/>
            <person name="Jen D."/>
            <person name="Larson L."/>
            <person name="Mehta T."/>
            <person name="Neiman D."/>
            <person name="Park D."/>
            <person name="Pearson M."/>
            <person name="Roberts A."/>
            <person name="Saif S."/>
            <person name="Shea T."/>
            <person name="Shenoy N."/>
            <person name="Sisk P."/>
            <person name="Stolte C."/>
            <person name="Sykes S."/>
            <person name="Walk T."/>
            <person name="White J."/>
            <person name="Yandava C."/>
            <person name="Haas B."/>
            <person name="Henn M.R."/>
            <person name="Nusbaum C."/>
            <person name="Birren B."/>
        </authorList>
    </citation>
    <scope>NUCLEOTIDE SEQUENCE [LARGE SCALE GENOMIC DNA]</scope>
    <source>
        <strain evidence="3">IGH-CR14</strain>
    </source>
</reference>
<name>A0A0L1IDE3_PLAFA</name>
<proteinExistence type="predicted"/>
<feature type="domain" description="Merozoite surface protein C-terminal" evidence="1">
    <location>
        <begin position="67"/>
        <end position="152"/>
    </location>
</feature>
<evidence type="ECO:0000259" key="1">
    <source>
        <dbReference type="Pfam" id="PF12948"/>
    </source>
</evidence>
<dbReference type="AlphaFoldDB" id="A0A0L1IDE3"/>
<dbReference type="Proteomes" id="UP000054562">
    <property type="component" value="Unassembled WGS sequence"/>
</dbReference>
<gene>
    <name evidence="2" type="ORF">PFMG_03433</name>
</gene>
<dbReference type="EMBL" id="GG665275">
    <property type="protein sequence ID" value="KNG77240.1"/>
    <property type="molecule type" value="Genomic_DNA"/>
</dbReference>
<accession>A0A0L1IDE3</accession>
<organism evidence="2 3">
    <name type="scientific">Plasmodium falciparum IGH-CR14</name>
    <dbReference type="NCBI Taxonomy" id="580059"/>
    <lineage>
        <taxon>Eukaryota</taxon>
        <taxon>Sar</taxon>
        <taxon>Alveolata</taxon>
        <taxon>Apicomplexa</taxon>
        <taxon>Aconoidasida</taxon>
        <taxon>Haemosporida</taxon>
        <taxon>Plasmodiidae</taxon>
        <taxon>Plasmodium</taxon>
        <taxon>Plasmodium (Laverania)</taxon>
    </lineage>
</organism>
<evidence type="ECO:0000313" key="2">
    <source>
        <dbReference type="EMBL" id="KNG77240.1"/>
    </source>
</evidence>
<sequence length="158" mass="19271">MYEENTFSPSTAFLNDNNINIEIEYSNNKYKIVDVDYDEYNNKECIICNDEKIINNKMNLKIYIKILNKYDNLNKKMDNFTMNENEYEIVKKLVNMNEINDMFKKILSDDQYMNDFKIFFILYLYSYAKKYSYLKDAENSRELYKNVYKNTIGWLHIM</sequence>
<evidence type="ECO:0000313" key="3">
    <source>
        <dbReference type="Proteomes" id="UP000054562"/>
    </source>
</evidence>
<protein>
    <recommendedName>
        <fullName evidence="1">Merozoite surface protein C-terminal domain-containing protein</fullName>
    </recommendedName>
</protein>
<dbReference type="InterPro" id="IPR024781">
    <property type="entry name" value="MSP_C"/>
</dbReference>
<dbReference type="Pfam" id="PF12948">
    <property type="entry name" value="MSP7_C"/>
    <property type="match status" value="1"/>
</dbReference>